<evidence type="ECO:0000256" key="1">
    <source>
        <dbReference type="SAM" id="MobiDB-lite"/>
    </source>
</evidence>
<reference evidence="2" key="1">
    <citation type="submission" date="2021-01" db="EMBL/GenBank/DDBJ databases">
        <authorList>
            <person name="Corre E."/>
            <person name="Pelletier E."/>
            <person name="Niang G."/>
            <person name="Scheremetjew M."/>
            <person name="Finn R."/>
            <person name="Kale V."/>
            <person name="Holt S."/>
            <person name="Cochrane G."/>
            <person name="Meng A."/>
            <person name="Brown T."/>
            <person name="Cohen L."/>
        </authorList>
    </citation>
    <scope>NUCLEOTIDE SEQUENCE</scope>
    <source>
        <strain evidence="2">SAG 63-3</strain>
    </source>
</reference>
<feature type="region of interest" description="Disordered" evidence="1">
    <location>
        <begin position="217"/>
        <end position="241"/>
    </location>
</feature>
<dbReference type="InterPro" id="IPR038881">
    <property type="entry name" value="Yae1-like"/>
</dbReference>
<protein>
    <recommendedName>
        <fullName evidence="3">Essential protein Yae1 N-terminal domain-containing protein</fullName>
    </recommendedName>
</protein>
<sequence>MTNDVWDDESDSQTDQLELDRERKTRAERLYNTAYRETIDAGREKSVQLGFDIGFHEGGISGLQYGILRGASKTLLLCMKDKLTADEIKKIEASIDLSSKSVMLSVCESLAAQPFPEVSGIPLAKNPREAIDASIQIRQKAINNSKDSDPESYSTKLSHRHPSPEPSFEGKERKVGLNVDLLQSVQESQEALVGLKFDPKSTQMLVEAGMVVRKVLGDDKSDEGDTNVSNAEMEIKRLDSN</sequence>
<gene>
    <name evidence="2" type="ORF">PPAR00522_LOCUS8686</name>
</gene>
<evidence type="ECO:0000313" key="2">
    <source>
        <dbReference type="EMBL" id="CAD8772281.1"/>
    </source>
</evidence>
<dbReference type="AlphaFoldDB" id="A0A7S0UYE1"/>
<evidence type="ECO:0008006" key="3">
    <source>
        <dbReference type="Google" id="ProtNLM"/>
    </source>
</evidence>
<organism evidence="2">
    <name type="scientific">Polytomella parva</name>
    <dbReference type="NCBI Taxonomy" id="51329"/>
    <lineage>
        <taxon>Eukaryota</taxon>
        <taxon>Viridiplantae</taxon>
        <taxon>Chlorophyta</taxon>
        <taxon>core chlorophytes</taxon>
        <taxon>Chlorophyceae</taxon>
        <taxon>CS clade</taxon>
        <taxon>Chlamydomonadales</taxon>
        <taxon>Chlamydomonadaceae</taxon>
        <taxon>Polytomella</taxon>
    </lineage>
</organism>
<dbReference type="PANTHER" id="PTHR18829:SF0">
    <property type="entry name" value="PROTEIN YAE1 HOMOLOG"/>
    <property type="match status" value="1"/>
</dbReference>
<feature type="compositionally biased region" description="Polar residues" evidence="1">
    <location>
        <begin position="141"/>
        <end position="156"/>
    </location>
</feature>
<feature type="region of interest" description="Disordered" evidence="1">
    <location>
        <begin position="141"/>
        <end position="172"/>
    </location>
</feature>
<dbReference type="PANTHER" id="PTHR18829">
    <property type="entry name" value="PROTEIN YAE1 HOMOLOG"/>
    <property type="match status" value="1"/>
</dbReference>
<accession>A0A7S0UYE1</accession>
<proteinExistence type="predicted"/>
<name>A0A7S0UYE1_9CHLO</name>
<dbReference type="EMBL" id="HBFM01013906">
    <property type="protein sequence ID" value="CAD8772281.1"/>
    <property type="molecule type" value="Transcribed_RNA"/>
</dbReference>